<evidence type="ECO:0000256" key="3">
    <source>
        <dbReference type="ARBA" id="ARBA00022741"/>
    </source>
</evidence>
<dbReference type="InterPro" id="IPR050628">
    <property type="entry name" value="SNF2_RAD54_helicase_TF"/>
</dbReference>
<evidence type="ECO:0000313" key="15">
    <source>
        <dbReference type="Proteomes" id="UP000017559"/>
    </source>
</evidence>
<sequence>MPPLTRRSLRNAVSPSPSTTPTTNPSPFFSARTSTAGSPPSEIEEPAKPTKATRTSRKRKAQSDNEEAESNDESVVGSRTGVKRRAVANRAYVEIGKTVNKGRKQVNKPKTSAKGKGKVAAPAPADSDDERVSDSELEYDENKSIADSDSSGSDFVASDEENEYGQQDESNSDYDSDQPLRNTRSSPRKQTADIVSDSEDDEIMLNAAIQLSRDEMTLGTGTGPSSGKGRAANAEAVRRAEAAERRIAKQSRNGFDVDDAAMDIDDDNDDDTSDISSDDDSDEPLTLKGKGKAKAKDKASVAKTADSGNKFMTLAQMRQARREEKRRLREENKSTKAEEKALKKKLGRKLTTAEKSTIALHKNHSELRDVWGDLEANIKVISPVKAEQPAGIKLNLLPFQLESLYWMRKQEEGVWHGGMLADEMGMGKTIQIIALLVSDRKKPNLVVAPTVAIMQWRNEIEAHTDPNLKVLVWHGASRESDIKELKKYDVVLTTYAVLESAFRKQQSGFKRSGKIIKEKSPVHQIQWNRIILDEAHNIKERSTNTAKAAFELQADRRWCLSGTPLQNRVGELYSLVRFLGGDPFSYYFCKRCDCKSLHWKFSDKRTCDDCGHSPMQHTCFWNNEILSPIQKHGMLGPGKFAFKKLKILLDRMMLRRTKLQRADDLGLPPRTVIVRNDYFSPEERELYLSLFSDAKRQFSTYLDHGTILNNYSNIFSLLTRMRQMACHPDLVIRSKNNAGKFITENEGEATVCRICNDVAEDAIQAKCRHIFDRECIKQYLNTAIEQNPACPVCFVPLTIDLEAPALDLEGNLPDVRQGILGRLDLDKWRSSTKIEALLEELSNLRNQDASTKSIVFSQFVNFLDLIAYRLKKAGFNICRLEGTMSPQARDATIKHFMNNVEVTVFLVSLKAGGVALNLTEASRVYLMDSWWNPAVEFQAMDRIHRLGQHRPVKAIKLVVEDSIESRIVQLQEKKSAMIDATLSPDDSAMGRLTPEDLSFLFRVSPE</sequence>
<evidence type="ECO:0000313" key="14">
    <source>
        <dbReference type="EMBL" id="ESK93549.1"/>
    </source>
</evidence>
<dbReference type="InterPro" id="IPR013083">
    <property type="entry name" value="Znf_RING/FYVE/PHD"/>
</dbReference>
<dbReference type="Pfam" id="PF00097">
    <property type="entry name" value="zf-C3HC4"/>
    <property type="match status" value="1"/>
</dbReference>
<dbReference type="InterPro" id="IPR001650">
    <property type="entry name" value="Helicase_C-like"/>
</dbReference>
<feature type="compositionally biased region" description="Basic and acidic residues" evidence="10">
    <location>
        <begin position="130"/>
        <end position="146"/>
    </location>
</feature>
<dbReference type="GO" id="GO:0004386">
    <property type="term" value="F:helicase activity"/>
    <property type="evidence" value="ECO:0007669"/>
    <property type="project" value="UniProtKB-KW"/>
</dbReference>
<feature type="compositionally biased region" description="Acidic residues" evidence="10">
    <location>
        <begin position="256"/>
        <end position="283"/>
    </location>
</feature>
<reference evidence="14 15" key="1">
    <citation type="journal article" date="2014" name="BMC Genomics">
        <title>Genome and secretome analysis of the hemibiotrophic fungal pathogen, Moniliophthora roreri, which causes frosty pod rot disease of cacao: mechanisms of the biotrophic and necrotrophic phases.</title>
        <authorList>
            <person name="Meinhardt L.W."/>
            <person name="Costa G.G.L."/>
            <person name="Thomazella D.P.T."/>
            <person name="Teixeira P.J.P.L."/>
            <person name="Carazzolle M.F."/>
            <person name="Schuster S.C."/>
            <person name="Carlson J.E."/>
            <person name="Guiltinan M.J."/>
            <person name="Mieczkowski P."/>
            <person name="Farmer A."/>
            <person name="Ramaraj T."/>
            <person name="Crozier J."/>
            <person name="Davis R.E."/>
            <person name="Shao J."/>
            <person name="Melnick R.L."/>
            <person name="Pereira G.A.G."/>
            <person name="Bailey B.A."/>
        </authorList>
    </citation>
    <scope>NUCLEOTIDE SEQUENCE [LARGE SCALE GENOMIC DNA]</scope>
    <source>
        <strain evidence="14 15">MCA 2997</strain>
    </source>
</reference>
<keyword evidence="15" id="KW-1185">Reference proteome</keyword>
<evidence type="ECO:0000259" key="11">
    <source>
        <dbReference type="PROSITE" id="PS50089"/>
    </source>
</evidence>
<keyword evidence="3" id="KW-0547">Nucleotide-binding</keyword>
<dbReference type="Gene3D" id="3.40.50.300">
    <property type="entry name" value="P-loop containing nucleotide triphosphate hydrolases"/>
    <property type="match status" value="1"/>
</dbReference>
<dbReference type="InterPro" id="IPR027417">
    <property type="entry name" value="P-loop_NTPase"/>
</dbReference>
<dbReference type="STRING" id="1381753.V2YPC7"/>
<dbReference type="CDD" id="cd18793">
    <property type="entry name" value="SF2_C_SNF"/>
    <property type="match status" value="1"/>
</dbReference>
<dbReference type="GO" id="GO:0008270">
    <property type="term" value="F:zinc ion binding"/>
    <property type="evidence" value="ECO:0007669"/>
    <property type="project" value="UniProtKB-KW"/>
</dbReference>
<evidence type="ECO:0000256" key="6">
    <source>
        <dbReference type="ARBA" id="ARBA00022806"/>
    </source>
</evidence>
<dbReference type="Gene3D" id="3.30.40.10">
    <property type="entry name" value="Zinc/RING finger domain, C3HC4 (zinc finger)"/>
    <property type="match status" value="1"/>
</dbReference>
<dbReference type="PANTHER" id="PTHR45626:SF12">
    <property type="entry name" value="DNA REPAIR PROTEIN RAD16"/>
    <property type="match status" value="1"/>
</dbReference>
<dbReference type="PROSITE" id="PS51194">
    <property type="entry name" value="HELICASE_CTER"/>
    <property type="match status" value="1"/>
</dbReference>
<evidence type="ECO:0000256" key="10">
    <source>
        <dbReference type="SAM" id="MobiDB-lite"/>
    </source>
</evidence>
<evidence type="ECO:0000256" key="9">
    <source>
        <dbReference type="PROSITE-ProRule" id="PRU00175"/>
    </source>
</evidence>
<dbReference type="PROSITE" id="PS51192">
    <property type="entry name" value="HELICASE_ATP_BIND_1"/>
    <property type="match status" value="1"/>
</dbReference>
<feature type="compositionally biased region" description="Low complexity" evidence="10">
    <location>
        <begin position="14"/>
        <end position="30"/>
    </location>
</feature>
<gene>
    <name evidence="14" type="ORF">Moror_1555</name>
</gene>
<dbReference type="CDD" id="cd18008">
    <property type="entry name" value="DEXDc_SHPRH-like"/>
    <property type="match status" value="1"/>
</dbReference>
<evidence type="ECO:0000256" key="4">
    <source>
        <dbReference type="ARBA" id="ARBA00022771"/>
    </source>
</evidence>
<name>V2YPC7_MONRO</name>
<dbReference type="SMART" id="SM00184">
    <property type="entry name" value="RING"/>
    <property type="match status" value="1"/>
</dbReference>
<evidence type="ECO:0000256" key="1">
    <source>
        <dbReference type="ARBA" id="ARBA00007025"/>
    </source>
</evidence>
<dbReference type="HOGENOM" id="CLU_000315_2_1_1"/>
<dbReference type="SMART" id="SM00487">
    <property type="entry name" value="DEXDc"/>
    <property type="match status" value="1"/>
</dbReference>
<dbReference type="GO" id="GO:0005634">
    <property type="term" value="C:nucleus"/>
    <property type="evidence" value="ECO:0007669"/>
    <property type="project" value="TreeGrafter"/>
</dbReference>
<dbReference type="Gene3D" id="3.40.50.10810">
    <property type="entry name" value="Tandem AAA-ATPase domain"/>
    <property type="match status" value="1"/>
</dbReference>
<feature type="region of interest" description="Disordered" evidence="10">
    <location>
        <begin position="321"/>
        <end position="346"/>
    </location>
</feature>
<dbReference type="PANTHER" id="PTHR45626">
    <property type="entry name" value="TRANSCRIPTION TERMINATION FACTOR 2-RELATED"/>
    <property type="match status" value="1"/>
</dbReference>
<evidence type="ECO:0000256" key="2">
    <source>
        <dbReference type="ARBA" id="ARBA00022723"/>
    </source>
</evidence>
<dbReference type="GO" id="GO:0008094">
    <property type="term" value="F:ATP-dependent activity, acting on DNA"/>
    <property type="evidence" value="ECO:0007669"/>
    <property type="project" value="TreeGrafter"/>
</dbReference>
<dbReference type="InterPro" id="IPR018957">
    <property type="entry name" value="Znf_C3HC4_RING-type"/>
</dbReference>
<feature type="compositionally biased region" description="Basic residues" evidence="10">
    <location>
        <begin position="100"/>
        <end position="117"/>
    </location>
</feature>
<dbReference type="InterPro" id="IPR049730">
    <property type="entry name" value="SNF2/RAD54-like_C"/>
</dbReference>
<dbReference type="InterPro" id="IPR038718">
    <property type="entry name" value="SNF2-like_sf"/>
</dbReference>
<protein>
    <submittedName>
        <fullName evidence="14">Dna repair protein rad16</fullName>
    </submittedName>
</protein>
<feature type="domain" description="Helicase C-terminal" evidence="13">
    <location>
        <begin position="833"/>
        <end position="990"/>
    </location>
</feature>
<keyword evidence="7" id="KW-0862">Zinc</keyword>
<dbReference type="AlphaFoldDB" id="V2YPC7"/>
<comment type="caution">
    <text evidence="14">The sequence shown here is derived from an EMBL/GenBank/DDBJ whole genome shotgun (WGS) entry which is preliminary data.</text>
</comment>
<evidence type="ECO:0000259" key="13">
    <source>
        <dbReference type="PROSITE" id="PS51194"/>
    </source>
</evidence>
<feature type="region of interest" description="Disordered" evidence="10">
    <location>
        <begin position="1"/>
        <end position="303"/>
    </location>
</feature>
<dbReference type="KEGG" id="mrr:Moror_1555"/>
<feature type="domain" description="Helicase ATP-binding" evidence="12">
    <location>
        <begin position="416"/>
        <end position="582"/>
    </location>
</feature>
<dbReference type="Proteomes" id="UP000017559">
    <property type="component" value="Unassembled WGS sequence"/>
</dbReference>
<feature type="compositionally biased region" description="Basic and acidic residues" evidence="10">
    <location>
        <begin position="321"/>
        <end position="341"/>
    </location>
</feature>
<dbReference type="InterPro" id="IPR014001">
    <property type="entry name" value="Helicase_ATP-bd"/>
</dbReference>
<dbReference type="PROSITE" id="PS50089">
    <property type="entry name" value="ZF_RING_2"/>
    <property type="match status" value="1"/>
</dbReference>
<evidence type="ECO:0000259" key="12">
    <source>
        <dbReference type="PROSITE" id="PS51192"/>
    </source>
</evidence>
<dbReference type="SUPFAM" id="SSF52540">
    <property type="entry name" value="P-loop containing nucleoside triphosphate hydrolases"/>
    <property type="match status" value="2"/>
</dbReference>
<dbReference type="Pfam" id="PF00271">
    <property type="entry name" value="Helicase_C"/>
    <property type="match status" value="1"/>
</dbReference>
<dbReference type="EMBL" id="AWSO01000182">
    <property type="protein sequence ID" value="ESK93549.1"/>
    <property type="molecule type" value="Genomic_DNA"/>
</dbReference>
<dbReference type="GO" id="GO:0016787">
    <property type="term" value="F:hydrolase activity"/>
    <property type="evidence" value="ECO:0007669"/>
    <property type="project" value="UniProtKB-KW"/>
</dbReference>
<comment type="similarity">
    <text evidence="1">Belongs to the SNF2/RAD54 helicase family.</text>
</comment>
<dbReference type="InterPro" id="IPR001841">
    <property type="entry name" value="Znf_RING"/>
</dbReference>
<dbReference type="GO" id="GO:0005524">
    <property type="term" value="F:ATP binding"/>
    <property type="evidence" value="ECO:0007669"/>
    <property type="project" value="UniProtKB-KW"/>
</dbReference>
<dbReference type="SUPFAM" id="SSF57850">
    <property type="entry name" value="RING/U-box"/>
    <property type="match status" value="1"/>
</dbReference>
<evidence type="ECO:0000256" key="8">
    <source>
        <dbReference type="ARBA" id="ARBA00022840"/>
    </source>
</evidence>
<keyword evidence="4 9" id="KW-0863">Zinc-finger</keyword>
<keyword evidence="6" id="KW-0347">Helicase</keyword>
<keyword evidence="8" id="KW-0067">ATP-binding</keyword>
<proteinExistence type="inferred from homology"/>
<dbReference type="OrthoDB" id="448448at2759"/>
<dbReference type="InterPro" id="IPR000330">
    <property type="entry name" value="SNF2_N"/>
</dbReference>
<accession>V2YPC7</accession>
<feature type="compositionally biased region" description="Polar residues" evidence="10">
    <location>
        <begin position="179"/>
        <end position="189"/>
    </location>
</feature>
<evidence type="ECO:0000256" key="7">
    <source>
        <dbReference type="ARBA" id="ARBA00022833"/>
    </source>
</evidence>
<evidence type="ECO:0000256" key="5">
    <source>
        <dbReference type="ARBA" id="ARBA00022801"/>
    </source>
</evidence>
<feature type="domain" description="RING-type" evidence="11">
    <location>
        <begin position="752"/>
        <end position="793"/>
    </location>
</feature>
<keyword evidence="2" id="KW-0479">Metal-binding</keyword>
<dbReference type="SMART" id="SM00490">
    <property type="entry name" value="HELICc"/>
    <property type="match status" value="1"/>
</dbReference>
<keyword evidence="5" id="KW-0378">Hydrolase</keyword>
<dbReference type="Pfam" id="PF00176">
    <property type="entry name" value="SNF2-rel_dom"/>
    <property type="match status" value="1"/>
</dbReference>
<organism evidence="14 15">
    <name type="scientific">Moniliophthora roreri (strain MCA 2997)</name>
    <name type="common">Cocoa frosty pod rot fungus</name>
    <name type="synonym">Crinipellis roreri</name>
    <dbReference type="NCBI Taxonomy" id="1381753"/>
    <lineage>
        <taxon>Eukaryota</taxon>
        <taxon>Fungi</taxon>
        <taxon>Dikarya</taxon>
        <taxon>Basidiomycota</taxon>
        <taxon>Agaricomycotina</taxon>
        <taxon>Agaricomycetes</taxon>
        <taxon>Agaricomycetidae</taxon>
        <taxon>Agaricales</taxon>
        <taxon>Marasmiineae</taxon>
        <taxon>Marasmiaceae</taxon>
        <taxon>Moniliophthora</taxon>
    </lineage>
</organism>
<feature type="compositionally biased region" description="Basic and acidic residues" evidence="10">
    <location>
        <begin position="236"/>
        <end position="247"/>
    </location>
</feature>
<dbReference type="GO" id="GO:0006289">
    <property type="term" value="P:nucleotide-excision repair"/>
    <property type="evidence" value="ECO:0007669"/>
    <property type="project" value="TreeGrafter"/>
</dbReference>